<sequence length="205" mass="23220">MYASSVNDALITFTDTLWFYIDTSFRKKKSNLCSVNRRKPWITKCLLVSYNNLKNIYRQEVTSQTPQGFDFYRQYIHRKVITAAKGLHHDGLMTGSTNKSKIAWKIIIDLTSHKTKTAPNFISYQQSTTNDPVEITNYFVNIYNTSTCTNVKDSSATHCDILTMFLDSVSADLVYSVLCGLKSSTAVGVDGIRVDLLKRCAQIVK</sequence>
<protein>
    <recommendedName>
        <fullName evidence="3">Reverse transcriptase</fullName>
    </recommendedName>
</protein>
<accession>A0AAW1IWR4</accession>
<gene>
    <name evidence="1" type="ORF">QE152_g33594</name>
</gene>
<dbReference type="Proteomes" id="UP001458880">
    <property type="component" value="Unassembled WGS sequence"/>
</dbReference>
<comment type="caution">
    <text evidence="1">The sequence shown here is derived from an EMBL/GenBank/DDBJ whole genome shotgun (WGS) entry which is preliminary data.</text>
</comment>
<organism evidence="1 2">
    <name type="scientific">Popillia japonica</name>
    <name type="common">Japanese beetle</name>
    <dbReference type="NCBI Taxonomy" id="7064"/>
    <lineage>
        <taxon>Eukaryota</taxon>
        <taxon>Metazoa</taxon>
        <taxon>Ecdysozoa</taxon>
        <taxon>Arthropoda</taxon>
        <taxon>Hexapoda</taxon>
        <taxon>Insecta</taxon>
        <taxon>Pterygota</taxon>
        <taxon>Neoptera</taxon>
        <taxon>Endopterygota</taxon>
        <taxon>Coleoptera</taxon>
        <taxon>Polyphaga</taxon>
        <taxon>Scarabaeiformia</taxon>
        <taxon>Scarabaeidae</taxon>
        <taxon>Rutelinae</taxon>
        <taxon>Popillia</taxon>
    </lineage>
</organism>
<reference evidence="1 2" key="1">
    <citation type="journal article" date="2024" name="BMC Genomics">
        <title>De novo assembly and annotation of Popillia japonica's genome with initial clues to its potential as an invasive pest.</title>
        <authorList>
            <person name="Cucini C."/>
            <person name="Boschi S."/>
            <person name="Funari R."/>
            <person name="Cardaioli E."/>
            <person name="Iannotti N."/>
            <person name="Marturano G."/>
            <person name="Paoli F."/>
            <person name="Bruttini M."/>
            <person name="Carapelli A."/>
            <person name="Frati F."/>
            <person name="Nardi F."/>
        </authorList>
    </citation>
    <scope>NUCLEOTIDE SEQUENCE [LARGE SCALE GENOMIC DNA]</scope>
    <source>
        <strain evidence="1">DMR45628</strain>
    </source>
</reference>
<evidence type="ECO:0000313" key="2">
    <source>
        <dbReference type="Proteomes" id="UP001458880"/>
    </source>
</evidence>
<dbReference type="EMBL" id="JASPKY010000515">
    <property type="protein sequence ID" value="KAK9694365.1"/>
    <property type="molecule type" value="Genomic_DNA"/>
</dbReference>
<proteinExistence type="predicted"/>
<name>A0AAW1IWR4_POPJA</name>
<evidence type="ECO:0000313" key="1">
    <source>
        <dbReference type="EMBL" id="KAK9694365.1"/>
    </source>
</evidence>
<keyword evidence="2" id="KW-1185">Reference proteome</keyword>
<evidence type="ECO:0008006" key="3">
    <source>
        <dbReference type="Google" id="ProtNLM"/>
    </source>
</evidence>
<dbReference type="AlphaFoldDB" id="A0AAW1IWR4"/>